<comment type="caution">
    <text evidence="1">The sequence shown here is derived from an EMBL/GenBank/DDBJ whole genome shotgun (WGS) entry which is preliminary data.</text>
</comment>
<evidence type="ECO:0000313" key="2">
    <source>
        <dbReference type="Proteomes" id="UP000726170"/>
    </source>
</evidence>
<dbReference type="Proteomes" id="UP000726170">
    <property type="component" value="Unassembled WGS sequence"/>
</dbReference>
<protein>
    <submittedName>
        <fullName evidence="1">Uncharacterized protein</fullName>
    </submittedName>
</protein>
<name>A0ABS6EGT0_9CLOT</name>
<organism evidence="1 2">
    <name type="scientific">Clostridium mobile</name>
    <dbReference type="NCBI Taxonomy" id="2841512"/>
    <lineage>
        <taxon>Bacteria</taxon>
        <taxon>Bacillati</taxon>
        <taxon>Bacillota</taxon>
        <taxon>Clostridia</taxon>
        <taxon>Eubacteriales</taxon>
        <taxon>Clostridiaceae</taxon>
        <taxon>Clostridium</taxon>
    </lineage>
</organism>
<dbReference type="EMBL" id="JAHLQF010000002">
    <property type="protein sequence ID" value="MBU5484243.1"/>
    <property type="molecule type" value="Genomic_DNA"/>
</dbReference>
<sequence>MSYEVEYVIPFEILFDGSFRDTWEEKDATFTNEIASLLKLLDIEMNPNTLAEEYCLLKRGQGDVHVFFDSSKEKFIVFDLYLGHTDQHNMISLGAHVPGYMKEQTKEAMFTIYNDDDAIPKSDFIEYYNNKLIADIDKSNYPKKSEFNYQEIIYHY</sequence>
<reference evidence="1 2" key="1">
    <citation type="submission" date="2021-06" db="EMBL/GenBank/DDBJ databases">
        <authorList>
            <person name="Sun Q."/>
            <person name="Li D."/>
        </authorList>
    </citation>
    <scope>NUCLEOTIDE SEQUENCE [LARGE SCALE GENOMIC DNA]</scope>
    <source>
        <strain evidence="1 2">MSJ-11</strain>
    </source>
</reference>
<keyword evidence="2" id="KW-1185">Reference proteome</keyword>
<accession>A0ABS6EGT0</accession>
<gene>
    <name evidence="1" type="ORF">KQI86_07865</name>
</gene>
<evidence type="ECO:0000313" key="1">
    <source>
        <dbReference type="EMBL" id="MBU5484243.1"/>
    </source>
</evidence>
<proteinExistence type="predicted"/>
<dbReference type="RefSeq" id="WP_216438730.1">
    <property type="nucleotide sequence ID" value="NZ_JAHLQF010000002.1"/>
</dbReference>